<evidence type="ECO:0000313" key="2">
    <source>
        <dbReference type="EMBL" id="ODA28547.1"/>
    </source>
</evidence>
<reference evidence="2 3" key="1">
    <citation type="submission" date="2016-05" db="EMBL/GenBank/DDBJ databases">
        <title>Genomic and physiological characterization of Planctopirus sp. isolated from fresh water lake.</title>
        <authorList>
            <person name="Subhash Y."/>
            <person name="Ramana C."/>
        </authorList>
    </citation>
    <scope>NUCLEOTIDE SEQUENCE [LARGE SCALE GENOMIC DNA]</scope>
    <source>
        <strain evidence="2 3">JC280</strain>
    </source>
</reference>
<keyword evidence="3" id="KW-1185">Reference proteome</keyword>
<name>A0A1C3E5M8_9PLAN</name>
<evidence type="ECO:0000256" key="1">
    <source>
        <dbReference type="SAM" id="Phobius"/>
    </source>
</evidence>
<dbReference type="Proteomes" id="UP000094828">
    <property type="component" value="Unassembled WGS sequence"/>
</dbReference>
<keyword evidence="1" id="KW-0812">Transmembrane</keyword>
<gene>
    <name evidence="2" type="ORF">A6X21_12665</name>
</gene>
<feature type="transmembrane region" description="Helical" evidence="1">
    <location>
        <begin position="12"/>
        <end position="30"/>
    </location>
</feature>
<keyword evidence="1" id="KW-1133">Transmembrane helix</keyword>
<evidence type="ECO:0000313" key="3">
    <source>
        <dbReference type="Proteomes" id="UP000094828"/>
    </source>
</evidence>
<proteinExistence type="predicted"/>
<keyword evidence="1" id="KW-0472">Membrane</keyword>
<feature type="transmembrane region" description="Helical" evidence="1">
    <location>
        <begin position="89"/>
        <end position="106"/>
    </location>
</feature>
<dbReference type="RefSeq" id="WP_068851832.1">
    <property type="nucleotide sequence ID" value="NZ_LYDR01000152.1"/>
</dbReference>
<feature type="transmembrane region" description="Helical" evidence="1">
    <location>
        <begin position="67"/>
        <end position="83"/>
    </location>
</feature>
<accession>A0A1C3E5M8</accession>
<comment type="caution">
    <text evidence="2">The sequence shown here is derived from an EMBL/GenBank/DDBJ whole genome shotgun (WGS) entry which is preliminary data.</text>
</comment>
<organism evidence="2 3">
    <name type="scientific">Planctopirus hydrillae</name>
    <dbReference type="NCBI Taxonomy" id="1841610"/>
    <lineage>
        <taxon>Bacteria</taxon>
        <taxon>Pseudomonadati</taxon>
        <taxon>Planctomycetota</taxon>
        <taxon>Planctomycetia</taxon>
        <taxon>Planctomycetales</taxon>
        <taxon>Planctomycetaceae</taxon>
        <taxon>Planctopirus</taxon>
    </lineage>
</organism>
<dbReference type="AlphaFoldDB" id="A0A1C3E5M8"/>
<dbReference type="EMBL" id="LYDR01000152">
    <property type="protein sequence ID" value="ODA28547.1"/>
    <property type="molecule type" value="Genomic_DNA"/>
</dbReference>
<protein>
    <submittedName>
        <fullName evidence="2">Uncharacterized protein</fullName>
    </submittedName>
</protein>
<dbReference type="OrthoDB" id="215013at2"/>
<sequence>MAPSAPVNRTLLGWLAIGILGTAIFLILTDREQADGLGGILIRIGIVVGAFWLLGPKQWNLSLRSKFSWWLIGGMTLAIVVMSRVRIPLVYFVLAAALFVGLLWFARPKKKAP</sequence>
<feature type="transmembrane region" description="Helical" evidence="1">
    <location>
        <begin position="36"/>
        <end position="55"/>
    </location>
</feature>